<dbReference type="GO" id="GO:0045892">
    <property type="term" value="P:negative regulation of DNA-templated transcription"/>
    <property type="evidence" value="ECO:0007669"/>
    <property type="project" value="TreeGrafter"/>
</dbReference>
<evidence type="ECO:0000256" key="3">
    <source>
        <dbReference type="ARBA" id="ARBA00023016"/>
    </source>
</evidence>
<protein>
    <recommendedName>
        <fullName evidence="5">Heat-inducible transcription repressor HrcA C-terminal domain-containing protein</fullName>
    </recommendedName>
</protein>
<name>A0A2M6WSP2_9BACT</name>
<dbReference type="Proteomes" id="UP000228533">
    <property type="component" value="Unassembled WGS sequence"/>
</dbReference>
<dbReference type="Gene3D" id="3.30.450.40">
    <property type="match status" value="1"/>
</dbReference>
<reference evidence="7" key="1">
    <citation type="submission" date="2017-09" db="EMBL/GenBank/DDBJ databases">
        <title>Depth-based differentiation of microbial function through sediment-hosted aquifers and enrichment of novel symbionts in the deep terrestrial subsurface.</title>
        <authorList>
            <person name="Probst A.J."/>
            <person name="Ladd B."/>
            <person name="Jarett J.K."/>
            <person name="Geller-Mcgrath D.E."/>
            <person name="Sieber C.M.K."/>
            <person name="Emerson J.B."/>
            <person name="Anantharaman K."/>
            <person name="Thomas B.C."/>
            <person name="Malmstrom R."/>
            <person name="Stieglmeier M."/>
            <person name="Klingl A."/>
            <person name="Woyke T."/>
            <person name="Ryan C.M."/>
            <person name="Banfield J.F."/>
        </authorList>
    </citation>
    <scope>NUCLEOTIDE SEQUENCE [LARGE SCALE GENOMIC DNA]</scope>
</reference>
<keyword evidence="4" id="KW-0804">Transcription</keyword>
<sequence>MLNERKKLILETIIQENIKSGQPVSSVLLVDKYALNCSSATVRNEMSVLEEEGWIYQPHTSAGRLPTEEAWRWFIANTKTAELSQELLNKLAEALTGKKEEDFKRTAKLVAAEANVAIFWAFHRRSLYYTGISNLLSQPELSQPGLVCKFSVIIDRLDEIIADKFDSWPTEPAVLLGENCPFGPLLGAVTAKYFTGGQRGLFGIIGPLRQDYAINLAIINNLYQYLNYEKK</sequence>
<gene>
    <name evidence="6" type="ORF">COT94_04455</name>
</gene>
<keyword evidence="2" id="KW-0805">Transcription regulation</keyword>
<dbReference type="PANTHER" id="PTHR34824">
    <property type="entry name" value="HEAT-INDUCIBLE TRANSCRIPTION REPRESSOR HRCA"/>
    <property type="match status" value="1"/>
</dbReference>
<dbReference type="Pfam" id="PF01628">
    <property type="entry name" value="HrcA"/>
    <property type="match status" value="1"/>
</dbReference>
<dbReference type="PANTHER" id="PTHR34824:SF1">
    <property type="entry name" value="HEAT-INDUCIBLE TRANSCRIPTION REPRESSOR HRCA"/>
    <property type="match status" value="1"/>
</dbReference>
<evidence type="ECO:0000313" key="7">
    <source>
        <dbReference type="Proteomes" id="UP000228533"/>
    </source>
</evidence>
<dbReference type="InterPro" id="IPR036388">
    <property type="entry name" value="WH-like_DNA-bd_sf"/>
</dbReference>
<keyword evidence="1" id="KW-0678">Repressor</keyword>
<organism evidence="6 7">
    <name type="scientific">Candidatus Falkowbacteria bacterium CG10_big_fil_rev_8_21_14_0_10_37_14</name>
    <dbReference type="NCBI Taxonomy" id="1974561"/>
    <lineage>
        <taxon>Bacteria</taxon>
        <taxon>Candidatus Falkowiibacteriota</taxon>
    </lineage>
</organism>
<evidence type="ECO:0000256" key="2">
    <source>
        <dbReference type="ARBA" id="ARBA00023015"/>
    </source>
</evidence>
<dbReference type="InterPro" id="IPR002571">
    <property type="entry name" value="HrcA"/>
</dbReference>
<keyword evidence="3" id="KW-0346">Stress response</keyword>
<dbReference type="InterPro" id="IPR029016">
    <property type="entry name" value="GAF-like_dom_sf"/>
</dbReference>
<accession>A0A2M6WSP2</accession>
<evidence type="ECO:0000313" key="6">
    <source>
        <dbReference type="EMBL" id="PIT95808.1"/>
    </source>
</evidence>
<dbReference type="InterPro" id="IPR036390">
    <property type="entry name" value="WH_DNA-bd_sf"/>
</dbReference>
<dbReference type="Gene3D" id="1.10.10.10">
    <property type="entry name" value="Winged helix-like DNA-binding domain superfamily/Winged helix DNA-binding domain"/>
    <property type="match status" value="1"/>
</dbReference>
<evidence type="ECO:0000256" key="4">
    <source>
        <dbReference type="ARBA" id="ARBA00023163"/>
    </source>
</evidence>
<dbReference type="AlphaFoldDB" id="A0A2M6WSP2"/>
<dbReference type="InterPro" id="IPR021153">
    <property type="entry name" value="HrcA_C"/>
</dbReference>
<evidence type="ECO:0000256" key="1">
    <source>
        <dbReference type="ARBA" id="ARBA00022491"/>
    </source>
</evidence>
<dbReference type="SUPFAM" id="SSF46785">
    <property type="entry name" value="Winged helix' DNA-binding domain"/>
    <property type="match status" value="1"/>
</dbReference>
<dbReference type="SUPFAM" id="SSF55781">
    <property type="entry name" value="GAF domain-like"/>
    <property type="match status" value="1"/>
</dbReference>
<comment type="caution">
    <text evidence="6">The sequence shown here is derived from an EMBL/GenBank/DDBJ whole genome shotgun (WGS) entry which is preliminary data.</text>
</comment>
<dbReference type="GO" id="GO:0003677">
    <property type="term" value="F:DNA binding"/>
    <property type="evidence" value="ECO:0007669"/>
    <property type="project" value="InterPro"/>
</dbReference>
<proteinExistence type="predicted"/>
<feature type="domain" description="Heat-inducible transcription repressor HrcA C-terminal" evidence="5">
    <location>
        <begin position="78"/>
        <end position="213"/>
    </location>
</feature>
<dbReference type="EMBL" id="PFAM01000023">
    <property type="protein sequence ID" value="PIT95808.1"/>
    <property type="molecule type" value="Genomic_DNA"/>
</dbReference>
<evidence type="ECO:0000259" key="5">
    <source>
        <dbReference type="Pfam" id="PF01628"/>
    </source>
</evidence>